<evidence type="ECO:0000313" key="1">
    <source>
        <dbReference type="EMBL" id="KAH0777215.1"/>
    </source>
</evidence>
<evidence type="ECO:0000313" key="2">
    <source>
        <dbReference type="Proteomes" id="UP000826656"/>
    </source>
</evidence>
<keyword evidence="2" id="KW-1185">Reference proteome</keyword>
<comment type="caution">
    <text evidence="1">The sequence shown here is derived from an EMBL/GenBank/DDBJ whole genome shotgun (WGS) entry which is preliminary data.</text>
</comment>
<accession>A0ABQ7W9G1</accession>
<name>A0ABQ7W9G1_SOLTU</name>
<organism evidence="1 2">
    <name type="scientific">Solanum tuberosum</name>
    <name type="common">Potato</name>
    <dbReference type="NCBI Taxonomy" id="4113"/>
    <lineage>
        <taxon>Eukaryota</taxon>
        <taxon>Viridiplantae</taxon>
        <taxon>Streptophyta</taxon>
        <taxon>Embryophyta</taxon>
        <taxon>Tracheophyta</taxon>
        <taxon>Spermatophyta</taxon>
        <taxon>Magnoliopsida</taxon>
        <taxon>eudicotyledons</taxon>
        <taxon>Gunneridae</taxon>
        <taxon>Pentapetalae</taxon>
        <taxon>asterids</taxon>
        <taxon>lamiids</taxon>
        <taxon>Solanales</taxon>
        <taxon>Solanaceae</taxon>
        <taxon>Solanoideae</taxon>
        <taxon>Solaneae</taxon>
        <taxon>Solanum</taxon>
    </lineage>
</organism>
<reference evidence="1 2" key="1">
    <citation type="journal article" date="2021" name="bioRxiv">
        <title>Chromosome-scale and haplotype-resolved genome assembly of a tetraploid potato cultivar.</title>
        <authorList>
            <person name="Sun H."/>
            <person name="Jiao W.-B."/>
            <person name="Krause K."/>
            <person name="Campoy J.A."/>
            <person name="Goel M."/>
            <person name="Folz-Donahue K."/>
            <person name="Kukat C."/>
            <person name="Huettel B."/>
            <person name="Schneeberger K."/>
        </authorList>
    </citation>
    <scope>NUCLEOTIDE SEQUENCE [LARGE SCALE GENOMIC DNA]</scope>
    <source>
        <strain evidence="1">SolTubOtavaFocal</strain>
        <tissue evidence="1">Leaves</tissue>
    </source>
</reference>
<dbReference type="EMBL" id="JAIVGD010000003">
    <property type="protein sequence ID" value="KAH0777215.1"/>
    <property type="molecule type" value="Genomic_DNA"/>
</dbReference>
<sequence>MPKANALHCLYSLRIVWCRPAKLCAVKFFDSILPSHRMWRYTAVVMRNNLWLSKALEQEMISQQLVLISLTFRMYSLDIMLYTEIQTSDPQRTKDRFFLSICFQIEIKIRLS</sequence>
<gene>
    <name evidence="1" type="ORF">KY290_008626</name>
</gene>
<dbReference type="Proteomes" id="UP000826656">
    <property type="component" value="Unassembled WGS sequence"/>
</dbReference>
<protein>
    <recommendedName>
        <fullName evidence="3">Secreted protein</fullName>
    </recommendedName>
</protein>
<evidence type="ECO:0008006" key="3">
    <source>
        <dbReference type="Google" id="ProtNLM"/>
    </source>
</evidence>
<proteinExistence type="predicted"/>